<evidence type="ECO:0000313" key="2">
    <source>
        <dbReference type="EMBL" id="CAI2717642.1"/>
    </source>
</evidence>
<feature type="compositionally biased region" description="Basic and acidic residues" evidence="1">
    <location>
        <begin position="21"/>
        <end position="40"/>
    </location>
</feature>
<evidence type="ECO:0000313" key="3">
    <source>
        <dbReference type="Proteomes" id="UP001157733"/>
    </source>
</evidence>
<proteinExistence type="predicted"/>
<protein>
    <submittedName>
        <fullName evidence="2">Uncharacterized protein</fullName>
    </submittedName>
</protein>
<feature type="region of interest" description="Disordered" evidence="1">
    <location>
        <begin position="21"/>
        <end position="41"/>
    </location>
</feature>
<sequence length="66" mass="7768">MKCLHKFSSCSVMQPVRVQKRSDTFAEGQRNRLEQRDSARKRPQTIMFKLTTTKKMAAAEKDYIFI</sequence>
<evidence type="ECO:0000256" key="1">
    <source>
        <dbReference type="SAM" id="MobiDB-lite"/>
    </source>
</evidence>
<dbReference type="EMBL" id="OX336137">
    <property type="protein sequence ID" value="CAI2717642.1"/>
    <property type="molecule type" value="Genomic_DNA"/>
</dbReference>
<dbReference type="Proteomes" id="UP001157733">
    <property type="component" value="Chromosome"/>
</dbReference>
<gene>
    <name evidence="2" type="ORF">NSPWAT_0783</name>
</gene>
<reference evidence="2 3" key="1">
    <citation type="submission" date="2022-09" db="EMBL/GenBank/DDBJ databases">
        <authorList>
            <person name="Kop L."/>
        </authorList>
    </citation>
    <scope>NUCLEOTIDE SEQUENCE [LARGE SCALE GENOMIC DNA]</scope>
    <source>
        <strain evidence="2 3">347</strain>
    </source>
</reference>
<keyword evidence="3" id="KW-1185">Reference proteome</keyword>
<accession>A0ABN8VUX4</accession>
<name>A0ABN8VUX4_9BACT</name>
<organism evidence="2 3">
    <name type="scientific">Nitrospina watsonii</name>
    <dbReference type="NCBI Taxonomy" id="1323948"/>
    <lineage>
        <taxon>Bacteria</taxon>
        <taxon>Pseudomonadati</taxon>
        <taxon>Nitrospinota/Tectimicrobiota group</taxon>
        <taxon>Nitrospinota</taxon>
        <taxon>Nitrospinia</taxon>
        <taxon>Nitrospinales</taxon>
        <taxon>Nitrospinaceae</taxon>
        <taxon>Nitrospina</taxon>
    </lineage>
</organism>